<dbReference type="InterPro" id="IPR001387">
    <property type="entry name" value="Cro/C1-type_HTH"/>
</dbReference>
<evidence type="ECO:0000313" key="2">
    <source>
        <dbReference type="EMBL" id="CEG33183.1"/>
    </source>
</evidence>
<proteinExistence type="predicted"/>
<dbReference type="InterPro" id="IPR010982">
    <property type="entry name" value="Lambda_DNA-bd_dom_sf"/>
</dbReference>
<accession>A0AAN2PIP4</accession>
<name>A0AAN2PIP4_9BACI</name>
<dbReference type="EMBL" id="CCXW01000001">
    <property type="protein sequence ID" value="CEG33183.1"/>
    <property type="molecule type" value="Genomic_DNA"/>
</dbReference>
<reference evidence="2 3" key="1">
    <citation type="journal article" date="2014" name="Genome Announc.">
        <title>Genome Sequence of Bacillus simplex Strain P558, Isolated from a Human Fecal Sample.</title>
        <authorList>
            <person name="Croce O."/>
            <person name="Hugon P."/>
            <person name="Lagier J.C."/>
            <person name="Bibi F."/>
            <person name="Robert C."/>
            <person name="Azhar E.I."/>
            <person name="Raoult D."/>
            <person name="Fournier P.E."/>
        </authorList>
    </citation>
    <scope>NUCLEOTIDE SEQUENCE [LARGE SCALE GENOMIC DNA]</scope>
    <source>
        <strain evidence="2 3">P558</strain>
    </source>
</reference>
<organism evidence="2 3">
    <name type="scientific">Peribacillus simplex</name>
    <dbReference type="NCBI Taxonomy" id="1478"/>
    <lineage>
        <taxon>Bacteria</taxon>
        <taxon>Bacillati</taxon>
        <taxon>Bacillota</taxon>
        <taxon>Bacilli</taxon>
        <taxon>Bacillales</taxon>
        <taxon>Bacillaceae</taxon>
        <taxon>Peribacillus</taxon>
    </lineage>
</organism>
<feature type="domain" description="HTH cro/C1-type" evidence="1">
    <location>
        <begin position="6"/>
        <end position="74"/>
    </location>
</feature>
<sequence length="104" mass="11513">MAIEWRLRKVMADSGIWSGAELGRLLEDKAGYKLSPPSISALLTGEPKQVKTQTMDALCTALECTPNDLWKHTPTPVKKLERPMNNKLAKAVNESISEDKLPPI</sequence>
<evidence type="ECO:0000259" key="1">
    <source>
        <dbReference type="Pfam" id="PF13443"/>
    </source>
</evidence>
<dbReference type="Pfam" id="PF13443">
    <property type="entry name" value="HTH_26"/>
    <property type="match status" value="1"/>
</dbReference>
<keyword evidence="3" id="KW-1185">Reference proteome</keyword>
<dbReference type="Gene3D" id="1.10.260.40">
    <property type="entry name" value="lambda repressor-like DNA-binding domains"/>
    <property type="match status" value="1"/>
</dbReference>
<evidence type="ECO:0000313" key="3">
    <source>
        <dbReference type="Proteomes" id="UP000182110"/>
    </source>
</evidence>
<comment type="caution">
    <text evidence="2">The sequence shown here is derived from an EMBL/GenBank/DDBJ whole genome shotgun (WGS) entry which is preliminary data.</text>
</comment>
<protein>
    <recommendedName>
        <fullName evidence="1">HTH cro/C1-type domain-containing protein</fullName>
    </recommendedName>
</protein>
<dbReference type="AlphaFoldDB" id="A0AAN2PIP4"/>
<gene>
    <name evidence="2" type="ORF">BN1180_03355</name>
</gene>
<dbReference type="GO" id="GO:0003677">
    <property type="term" value="F:DNA binding"/>
    <property type="evidence" value="ECO:0007669"/>
    <property type="project" value="InterPro"/>
</dbReference>
<dbReference type="Proteomes" id="UP000182110">
    <property type="component" value="Unassembled WGS sequence"/>
</dbReference>
<dbReference type="SUPFAM" id="SSF47413">
    <property type="entry name" value="lambda repressor-like DNA-binding domains"/>
    <property type="match status" value="1"/>
</dbReference>